<proteinExistence type="predicted"/>
<gene>
    <name evidence="1" type="ORF">QNI22_28330</name>
</gene>
<keyword evidence="2" id="KW-1185">Reference proteome</keyword>
<dbReference type="Proteomes" id="UP001232063">
    <property type="component" value="Unassembled WGS sequence"/>
</dbReference>
<reference evidence="1" key="1">
    <citation type="submission" date="2023-05" db="EMBL/GenBank/DDBJ databases">
        <authorList>
            <person name="Zhang X."/>
        </authorList>
    </citation>
    <scope>NUCLEOTIDE SEQUENCE</scope>
    <source>
        <strain evidence="1">BD1B2-1</strain>
    </source>
</reference>
<evidence type="ECO:0000313" key="2">
    <source>
        <dbReference type="Proteomes" id="UP001232063"/>
    </source>
</evidence>
<sequence>MRRVICILFVFLCFAYVGFAQDFSNLKNYSLSAKEDFKKAESVVLECSKYLVSHPLSETDLNRLYAVQFIMRWMEGTPDFSFSLDETAVKLSKSNTALLGIYLGEMSQLAIQNPEMSKDAKQIKLNAITSVLTYCEDSSNSVKLDKELKKLIDAKNKGKLKEYLKV</sequence>
<name>A0AAE3UIL9_9BACT</name>
<accession>A0AAE3UIL9</accession>
<organism evidence="1 2">
    <name type="scientific">Xanthocytophaga agilis</name>
    <dbReference type="NCBI Taxonomy" id="3048010"/>
    <lineage>
        <taxon>Bacteria</taxon>
        <taxon>Pseudomonadati</taxon>
        <taxon>Bacteroidota</taxon>
        <taxon>Cytophagia</taxon>
        <taxon>Cytophagales</taxon>
        <taxon>Rhodocytophagaceae</taxon>
        <taxon>Xanthocytophaga</taxon>
    </lineage>
</organism>
<dbReference type="RefSeq" id="WP_314516038.1">
    <property type="nucleotide sequence ID" value="NZ_JASJOU010000012.1"/>
</dbReference>
<dbReference type="EMBL" id="JASJOU010000012">
    <property type="protein sequence ID" value="MDJ1504602.1"/>
    <property type="molecule type" value="Genomic_DNA"/>
</dbReference>
<comment type="caution">
    <text evidence="1">The sequence shown here is derived from an EMBL/GenBank/DDBJ whole genome shotgun (WGS) entry which is preliminary data.</text>
</comment>
<evidence type="ECO:0000313" key="1">
    <source>
        <dbReference type="EMBL" id="MDJ1504602.1"/>
    </source>
</evidence>
<dbReference type="AlphaFoldDB" id="A0AAE3UIL9"/>
<protein>
    <submittedName>
        <fullName evidence="1">Uncharacterized protein</fullName>
    </submittedName>
</protein>